<dbReference type="SUPFAM" id="SSF103481">
    <property type="entry name" value="Multidrug resistance efflux transporter EmrE"/>
    <property type="match status" value="2"/>
</dbReference>
<evidence type="ECO:0000313" key="4">
    <source>
        <dbReference type="EMBL" id="SFO85841.1"/>
    </source>
</evidence>
<dbReference type="OrthoDB" id="9815120at2"/>
<dbReference type="InterPro" id="IPR000620">
    <property type="entry name" value="EamA_dom"/>
</dbReference>
<dbReference type="GO" id="GO:0016020">
    <property type="term" value="C:membrane"/>
    <property type="evidence" value="ECO:0007669"/>
    <property type="project" value="InterPro"/>
</dbReference>
<keyword evidence="5" id="KW-1185">Reference proteome</keyword>
<keyword evidence="2" id="KW-1133">Transmembrane helix</keyword>
<accession>A0A1I5KMQ3</accession>
<dbReference type="AlphaFoldDB" id="A0A1I5KMQ3"/>
<feature type="transmembrane region" description="Helical" evidence="2">
    <location>
        <begin position="34"/>
        <end position="52"/>
    </location>
</feature>
<organism evidence="4 5">
    <name type="scientific">Amycolatopsis arida</name>
    <dbReference type="NCBI Taxonomy" id="587909"/>
    <lineage>
        <taxon>Bacteria</taxon>
        <taxon>Bacillati</taxon>
        <taxon>Actinomycetota</taxon>
        <taxon>Actinomycetes</taxon>
        <taxon>Pseudonocardiales</taxon>
        <taxon>Pseudonocardiaceae</taxon>
        <taxon>Amycolatopsis</taxon>
    </lineage>
</organism>
<keyword evidence="2" id="KW-0812">Transmembrane</keyword>
<name>A0A1I5KMQ3_9PSEU</name>
<dbReference type="RefSeq" id="WP_092526490.1">
    <property type="nucleotide sequence ID" value="NZ_FOWW01000001.1"/>
</dbReference>
<sequence>MTPLPAPVLVLGSVASIQFGQAMGKQLFGQVGPLGVVALRLGLAAVILGLVWRPRPPRGKRELVLALGFGIAIAGMNLIYLALRYLPLGLATSLQLLGPITLALVTSRRAVDLGFAALAGAGVWLFHAPGAAEVPLPGVLLALGSGVAMASYLVLSKLAGARTAGGAPLALAVGWAAVLTIPFGVAESGAALLAAPALAQGLAVAVLAAVLPYSLELAALRRLPPRTVGVLQSLEPAAAGLAGTVVLAEHLAPAQCIAIGCVCTAAAGAVLHPHPARNTKTEPSRR</sequence>
<evidence type="ECO:0000259" key="3">
    <source>
        <dbReference type="Pfam" id="PF00892"/>
    </source>
</evidence>
<proteinExistence type="inferred from homology"/>
<feature type="domain" description="EamA" evidence="3">
    <location>
        <begin position="137"/>
        <end position="268"/>
    </location>
</feature>
<feature type="transmembrane region" description="Helical" evidence="2">
    <location>
        <begin position="167"/>
        <end position="185"/>
    </location>
</feature>
<keyword evidence="2" id="KW-0472">Membrane</keyword>
<feature type="transmembrane region" description="Helical" evidence="2">
    <location>
        <begin position="64"/>
        <end position="82"/>
    </location>
</feature>
<evidence type="ECO:0000256" key="2">
    <source>
        <dbReference type="SAM" id="Phobius"/>
    </source>
</evidence>
<protein>
    <submittedName>
        <fullName evidence="4">Inner membrane transporter RhtA</fullName>
    </submittedName>
</protein>
<feature type="transmembrane region" description="Helical" evidence="2">
    <location>
        <begin position="138"/>
        <end position="155"/>
    </location>
</feature>
<evidence type="ECO:0000313" key="5">
    <source>
        <dbReference type="Proteomes" id="UP000198727"/>
    </source>
</evidence>
<evidence type="ECO:0000256" key="1">
    <source>
        <dbReference type="ARBA" id="ARBA00007362"/>
    </source>
</evidence>
<dbReference type="STRING" id="587909.SAMN05421810_101208"/>
<reference evidence="5" key="1">
    <citation type="submission" date="2016-10" db="EMBL/GenBank/DDBJ databases">
        <authorList>
            <person name="Varghese N."/>
            <person name="Submissions S."/>
        </authorList>
    </citation>
    <scope>NUCLEOTIDE SEQUENCE [LARGE SCALE GENOMIC DNA]</scope>
    <source>
        <strain evidence="5">CGMCC 4.5579</strain>
    </source>
</reference>
<gene>
    <name evidence="4" type="ORF">SAMN05421810_101208</name>
</gene>
<dbReference type="Proteomes" id="UP000198727">
    <property type="component" value="Unassembled WGS sequence"/>
</dbReference>
<dbReference type="EMBL" id="FOWW01000001">
    <property type="protein sequence ID" value="SFO85841.1"/>
    <property type="molecule type" value="Genomic_DNA"/>
</dbReference>
<dbReference type="Pfam" id="PF00892">
    <property type="entry name" value="EamA"/>
    <property type="match status" value="1"/>
</dbReference>
<dbReference type="InterPro" id="IPR037185">
    <property type="entry name" value="EmrE-like"/>
</dbReference>
<comment type="similarity">
    <text evidence="1">Belongs to the EamA transporter family.</text>
</comment>
<feature type="transmembrane region" description="Helical" evidence="2">
    <location>
        <begin position="191"/>
        <end position="213"/>
    </location>
</feature>